<keyword evidence="4" id="KW-0472">Membrane</keyword>
<keyword evidence="5" id="KW-0732">Signal</keyword>
<name>A0ABV0ALP8_9ACTN</name>
<evidence type="ECO:0000313" key="6">
    <source>
        <dbReference type="EMBL" id="MEN3535503.1"/>
    </source>
</evidence>
<dbReference type="PANTHER" id="PTHR30168:SF0">
    <property type="entry name" value="INNER MEMBRANE PROTEIN"/>
    <property type="match status" value="1"/>
</dbReference>
<proteinExistence type="predicted"/>
<reference evidence="6 7" key="1">
    <citation type="submission" date="2024-05" db="EMBL/GenBank/DDBJ databases">
        <title>Microbispora sp.ZYX-F-249.</title>
        <authorList>
            <person name="Xie H."/>
        </authorList>
    </citation>
    <scope>NUCLEOTIDE SEQUENCE [LARGE SCALE GENOMIC DNA]</scope>
    <source>
        <strain evidence="6 7">ZYX-F-249</strain>
    </source>
</reference>
<evidence type="ECO:0000256" key="3">
    <source>
        <dbReference type="ARBA" id="ARBA00022989"/>
    </source>
</evidence>
<feature type="chain" id="PRO_5047221741" evidence="5">
    <location>
        <begin position="20"/>
        <end position="229"/>
    </location>
</feature>
<feature type="signal peptide" evidence="5">
    <location>
        <begin position="1"/>
        <end position="19"/>
    </location>
</feature>
<sequence>MTRRVLAAFLLAVTLVASCGTLTGAPPDRAQPGGAASGGRTPCDGVGDDFPGDVKLARCLTEWFWSRRFQESGETYRPITRFVAYRGSGGPDCGGQPAVPENAFYCPYGHFIAYDAAWLEAMYDRMGDGAVYVVIPHELGHAVQAQLVEDFRFNVERELQADCYAGASLSGLIRVGALSAEQGDEEELLTNIRAAGDPTDVWWAPDAHGSPELRQQYFAHGYNEGVGTC</sequence>
<keyword evidence="7" id="KW-1185">Reference proteome</keyword>
<organism evidence="6 7">
    <name type="scientific">Microbispora maris</name>
    <dbReference type="NCBI Taxonomy" id="3144104"/>
    <lineage>
        <taxon>Bacteria</taxon>
        <taxon>Bacillati</taxon>
        <taxon>Actinomycetota</taxon>
        <taxon>Actinomycetes</taxon>
        <taxon>Streptosporangiales</taxon>
        <taxon>Streptosporangiaceae</taxon>
        <taxon>Microbispora</taxon>
    </lineage>
</organism>
<dbReference type="Proteomes" id="UP001447516">
    <property type="component" value="Unassembled WGS sequence"/>
</dbReference>
<dbReference type="EMBL" id="JBDJAW010000006">
    <property type="protein sequence ID" value="MEN3535503.1"/>
    <property type="molecule type" value="Genomic_DNA"/>
</dbReference>
<evidence type="ECO:0000256" key="2">
    <source>
        <dbReference type="ARBA" id="ARBA00022692"/>
    </source>
</evidence>
<dbReference type="PROSITE" id="PS51257">
    <property type="entry name" value="PROKAR_LIPOPROTEIN"/>
    <property type="match status" value="1"/>
</dbReference>
<accession>A0ABV0ALP8</accession>
<dbReference type="InterPro" id="IPR007343">
    <property type="entry name" value="Uncharacterised_pept_Zn_put"/>
</dbReference>
<evidence type="ECO:0000256" key="4">
    <source>
        <dbReference type="ARBA" id="ARBA00023136"/>
    </source>
</evidence>
<keyword evidence="2" id="KW-0812">Transmembrane</keyword>
<evidence type="ECO:0000313" key="7">
    <source>
        <dbReference type="Proteomes" id="UP001447516"/>
    </source>
</evidence>
<dbReference type="Pfam" id="PF04228">
    <property type="entry name" value="Zn_peptidase"/>
    <property type="match status" value="1"/>
</dbReference>
<comment type="subcellular location">
    <subcellularLocation>
        <location evidence="1">Membrane</location>
        <topology evidence="1">Single-pass membrane protein</topology>
    </subcellularLocation>
</comment>
<dbReference type="RefSeq" id="WP_346225550.1">
    <property type="nucleotide sequence ID" value="NZ_JBDJAW010000006.1"/>
</dbReference>
<evidence type="ECO:0000256" key="5">
    <source>
        <dbReference type="SAM" id="SignalP"/>
    </source>
</evidence>
<evidence type="ECO:0000256" key="1">
    <source>
        <dbReference type="ARBA" id="ARBA00004167"/>
    </source>
</evidence>
<comment type="caution">
    <text evidence="6">The sequence shown here is derived from an EMBL/GenBank/DDBJ whole genome shotgun (WGS) entry which is preliminary data.</text>
</comment>
<protein>
    <submittedName>
        <fullName evidence="6">Neutral zinc metallopeptidase</fullName>
    </submittedName>
</protein>
<gene>
    <name evidence="6" type="ORF">AAH991_10365</name>
</gene>
<keyword evidence="3" id="KW-1133">Transmembrane helix</keyword>
<dbReference type="PANTHER" id="PTHR30168">
    <property type="entry name" value="PUTATIVE MEMBRANE PROTEIN YPFJ"/>
    <property type="match status" value="1"/>
</dbReference>